<dbReference type="PANTHER" id="PTHR30237:SF2">
    <property type="entry name" value="MUREIN TETRAPEPTIDE CARBOXYPEPTIDASE"/>
    <property type="match status" value="1"/>
</dbReference>
<reference evidence="9 10" key="1">
    <citation type="submission" date="2021-12" db="EMBL/GenBank/DDBJ databases">
        <title>Genome sequencing of bacteria with rrn-lacking chromosome and rrn-plasmid.</title>
        <authorList>
            <person name="Anda M."/>
            <person name="Iwasaki W."/>
        </authorList>
    </citation>
    <scope>NUCLEOTIDE SEQUENCE [LARGE SCALE GENOMIC DNA]</scope>
    <source>
        <strain evidence="9 10">DSM 100852</strain>
    </source>
</reference>
<keyword evidence="10" id="KW-1185">Reference proteome</keyword>
<proteinExistence type="inferred from homology"/>
<dbReference type="InterPro" id="IPR040921">
    <property type="entry name" value="Peptidase_S66C"/>
</dbReference>
<evidence type="ECO:0000256" key="1">
    <source>
        <dbReference type="ARBA" id="ARBA00010233"/>
    </source>
</evidence>
<organism evidence="9 10">
    <name type="scientific">Fulvitalea axinellae</name>
    <dbReference type="NCBI Taxonomy" id="1182444"/>
    <lineage>
        <taxon>Bacteria</taxon>
        <taxon>Pseudomonadati</taxon>
        <taxon>Bacteroidota</taxon>
        <taxon>Cytophagia</taxon>
        <taxon>Cytophagales</taxon>
        <taxon>Persicobacteraceae</taxon>
        <taxon>Fulvitalea</taxon>
    </lineage>
</organism>
<feature type="active site" description="Nucleophile" evidence="6">
    <location>
        <position position="122"/>
    </location>
</feature>
<name>A0AAU9CP05_9BACT</name>
<dbReference type="CDD" id="cd07025">
    <property type="entry name" value="Peptidase_S66"/>
    <property type="match status" value="1"/>
</dbReference>
<dbReference type="SUPFAM" id="SSF52317">
    <property type="entry name" value="Class I glutamine amidotransferase-like"/>
    <property type="match status" value="1"/>
</dbReference>
<evidence type="ECO:0000259" key="7">
    <source>
        <dbReference type="Pfam" id="PF02016"/>
    </source>
</evidence>
<evidence type="ECO:0000256" key="4">
    <source>
        <dbReference type="ARBA" id="ARBA00022801"/>
    </source>
</evidence>
<dbReference type="InterPro" id="IPR040449">
    <property type="entry name" value="Peptidase_S66_N"/>
</dbReference>
<evidence type="ECO:0000256" key="6">
    <source>
        <dbReference type="PIRSR" id="PIRSR028757-1"/>
    </source>
</evidence>
<evidence type="ECO:0000256" key="3">
    <source>
        <dbReference type="ARBA" id="ARBA00022670"/>
    </source>
</evidence>
<sequence>MIRAFFDPFLWFDMLCPPILNKGDKVALVAPGGAVDEIKIRFAKEVIIGKGFEPVCGDHLLGRSNYFSGTDEERASDLQKALDDPEIKAVFMARGGYGITRIIDRLDFTAFLRNPKWLCGFSDITALLNHHPEVVSVHGPMPTTFSKDRNSTDQLFDFLMGKDLDYTVRENRYNKKGSVIAPLVGGNLTLVCHCLGSASEIDMDGKILFVEEIGEALYAIDRLMVQLKRAGKLANLAGIIVGQFSAVRDSQIPFGKDAYGIIRSHVEEYGYPCLFGFPAGHDTENLPLPISGLVSLDVRESENSRVSACFGNGI</sequence>
<dbReference type="Pfam" id="PF02016">
    <property type="entry name" value="Peptidase_S66"/>
    <property type="match status" value="1"/>
</dbReference>
<dbReference type="PIRSF" id="PIRSF028757">
    <property type="entry name" value="LD-carboxypeptidase"/>
    <property type="match status" value="1"/>
</dbReference>
<dbReference type="PANTHER" id="PTHR30237">
    <property type="entry name" value="MURAMOYLTETRAPEPTIDE CARBOXYPEPTIDASE"/>
    <property type="match status" value="1"/>
</dbReference>
<feature type="domain" description="LD-carboxypeptidase C-terminal" evidence="8">
    <location>
        <begin position="182"/>
        <end position="295"/>
    </location>
</feature>
<evidence type="ECO:0000259" key="8">
    <source>
        <dbReference type="Pfam" id="PF17676"/>
    </source>
</evidence>
<dbReference type="KEGG" id="fax:FUAX_35370"/>
<dbReference type="GO" id="GO:0006508">
    <property type="term" value="P:proteolysis"/>
    <property type="evidence" value="ECO:0007669"/>
    <property type="project" value="UniProtKB-KW"/>
</dbReference>
<dbReference type="Gene3D" id="3.40.50.10740">
    <property type="entry name" value="Class I glutamine amidotransferase-like"/>
    <property type="match status" value="1"/>
</dbReference>
<dbReference type="Proteomes" id="UP001348817">
    <property type="component" value="Chromosome"/>
</dbReference>
<keyword evidence="3" id="KW-0645">Protease</keyword>
<dbReference type="GO" id="GO:0008236">
    <property type="term" value="F:serine-type peptidase activity"/>
    <property type="evidence" value="ECO:0007669"/>
    <property type="project" value="UniProtKB-KW"/>
</dbReference>
<dbReference type="InterPro" id="IPR027461">
    <property type="entry name" value="Carboxypeptidase_A_C_sf"/>
</dbReference>
<dbReference type="EMBL" id="AP025314">
    <property type="protein sequence ID" value="BDD11105.1"/>
    <property type="molecule type" value="Genomic_DNA"/>
</dbReference>
<gene>
    <name evidence="9" type="ORF">FUAX_35370</name>
</gene>
<evidence type="ECO:0000313" key="9">
    <source>
        <dbReference type="EMBL" id="BDD11105.1"/>
    </source>
</evidence>
<dbReference type="InterPro" id="IPR027478">
    <property type="entry name" value="LdcA_N"/>
</dbReference>
<dbReference type="Pfam" id="PF17676">
    <property type="entry name" value="Peptidase_S66C"/>
    <property type="match status" value="1"/>
</dbReference>
<keyword evidence="4" id="KW-0378">Hydrolase</keyword>
<feature type="active site" description="Charge relay system" evidence="6">
    <location>
        <position position="211"/>
    </location>
</feature>
<dbReference type="InterPro" id="IPR029062">
    <property type="entry name" value="Class_I_gatase-like"/>
</dbReference>
<accession>A0AAU9CP05</accession>
<evidence type="ECO:0000256" key="2">
    <source>
        <dbReference type="ARBA" id="ARBA00022645"/>
    </source>
</evidence>
<comment type="similarity">
    <text evidence="1">Belongs to the peptidase S66 family.</text>
</comment>
<keyword evidence="5" id="KW-0720">Serine protease</keyword>
<dbReference type="InterPro" id="IPR003507">
    <property type="entry name" value="S66_fam"/>
</dbReference>
<feature type="active site" description="Charge relay system" evidence="6">
    <location>
        <position position="281"/>
    </location>
</feature>
<dbReference type="Gene3D" id="3.50.30.60">
    <property type="entry name" value="LD-carboxypeptidase A C-terminal domain-like"/>
    <property type="match status" value="1"/>
</dbReference>
<protein>
    <submittedName>
        <fullName evidence="9">Peptidase S66</fullName>
    </submittedName>
</protein>
<evidence type="ECO:0000313" key="10">
    <source>
        <dbReference type="Proteomes" id="UP001348817"/>
    </source>
</evidence>
<evidence type="ECO:0000256" key="5">
    <source>
        <dbReference type="ARBA" id="ARBA00022825"/>
    </source>
</evidence>
<feature type="domain" description="LD-carboxypeptidase N-terminal" evidence="7">
    <location>
        <begin position="26"/>
        <end position="137"/>
    </location>
</feature>
<keyword evidence="2" id="KW-0121">Carboxypeptidase</keyword>
<dbReference type="AlphaFoldDB" id="A0AAU9CP05"/>
<dbReference type="GO" id="GO:0004180">
    <property type="term" value="F:carboxypeptidase activity"/>
    <property type="evidence" value="ECO:0007669"/>
    <property type="project" value="UniProtKB-KW"/>
</dbReference>
<dbReference type="SUPFAM" id="SSF141986">
    <property type="entry name" value="LD-carboxypeptidase A C-terminal domain-like"/>
    <property type="match status" value="1"/>
</dbReference>